<dbReference type="PANTHER" id="PTHR11567">
    <property type="entry name" value="ACID PHOSPHATASE-RELATED"/>
    <property type="match status" value="1"/>
</dbReference>
<evidence type="ECO:0000256" key="2">
    <source>
        <dbReference type="SAM" id="MobiDB-lite"/>
    </source>
</evidence>
<feature type="chain" id="PRO_5034140794" evidence="3">
    <location>
        <begin position="26"/>
        <end position="1139"/>
    </location>
</feature>
<feature type="compositionally biased region" description="Basic and acidic residues" evidence="2">
    <location>
        <begin position="64"/>
        <end position="144"/>
    </location>
</feature>
<feature type="compositionally biased region" description="Basic and acidic residues" evidence="2">
    <location>
        <begin position="312"/>
        <end position="331"/>
    </location>
</feature>
<feature type="compositionally biased region" description="Basic and acidic residues" evidence="2">
    <location>
        <begin position="696"/>
        <end position="712"/>
    </location>
</feature>
<dbReference type="CDD" id="cd07061">
    <property type="entry name" value="HP_HAP_like"/>
    <property type="match status" value="1"/>
</dbReference>
<dbReference type="Pfam" id="PF00328">
    <property type="entry name" value="His_Phos_2"/>
    <property type="match status" value="1"/>
</dbReference>
<feature type="compositionally biased region" description="Basic and acidic residues" evidence="2">
    <location>
        <begin position="557"/>
        <end position="568"/>
    </location>
</feature>
<sequence length="1139" mass="128978">MKVEMKFHIFLVLPFCLLLTAPIRADDEAATTAASPENVASETIHEVNADVNVTEGDVSPTPEGLHESKADTPQHEEHHEGNEAPHDLKTDEGKEKPVVVDGEVKVKAEEKDSTEGQAKDKPVESEAEDKTEGHNKDKPAEEIKTVAADSASADMHEHLAQEKEKTAINQTEEKPNETQPHDEKQFMKTLRMTATFDDKLGETTDATIPSDKKAAEEKAAAQVNEEPQEVNFAFPTNNPNNEDEFEKMARRMTTNKDLDEALAKKIGSDWMEHGDHNNETDQPNFVFNTAESTTGENSVSFKIQPEIELTPVEDKKNAKTGDTKTNEDKYVRSALPETNTGAEKDPEPSKDDKETKKAKVQTTNDTKPKESKFIDESEESAEEKSTSNGTNKPKTNQGNGVLDSKEATDSSKEESNGVNQIQNESEAPIGKKKKQQTDKKLSVEKQPPSAAKTQDDILQQVPKDTVQENTQTIKKDELKKADSAEENTQPINKEELKKLDSVQENTHPIKKEKAKEPDSAQEDTKPMKKELEKPDSVQENTQPIKKPGSVQGSVPIKKGEAKKPKTSENKIQLKKKNPKAPEVKPEGKSSNEVQVSSKETAKAHIPDSKPKEIGKRPTVETKLKELPNNKKPKPIAKQPKTDDKSDALPDALTEDEIMKEAVKFEKQPGAKETPRELELKTLKSTDGKGKSTSKLGKGDDKSAKSQTEEELMKNAMQFEKPNKADSTSDPRAPKLSAVEPKNAAQGNPNKTEDDGTNVNTTLVFVEVVFRHGDRYKGLVKDETYPLDPYAVEDPFWLPYGCDQLRNKGKMRGFWLGQFMRKRYNGFLKDEYYHHDIRVTSADLDRCIDSAHVMTVGLYPPKGINIWNDNVGRFYQPVPVRTLDPEDDIFLNEEITCIPYEKELDNILFEGMRNFNAKYRYVYEYLEMYTGMPVTTLEDVAQIYTTLRIENENGRKLPDWVNLVFPEKMKMLNSYYNQIRASTDYFKTIQAGPLLTLLMDEMKLKSTNRLQPNYKIKFWSGFDTTILKLMYTMKETQPSLEAAEELLETDYNGALLIEMHLINKKHYVKALYVNMDSLFAKTKAPRPVKICNGVYLCPLEQFLERMSKYKIYKEDWFKMCNLTYCSNNLVEKYNMQYLRR</sequence>
<dbReference type="InterPro" id="IPR000560">
    <property type="entry name" value="His_Pase_clade-2"/>
</dbReference>
<feature type="compositionally biased region" description="Basic and acidic residues" evidence="2">
    <location>
        <begin position="366"/>
        <end position="375"/>
    </location>
</feature>
<keyword evidence="3" id="KW-0732">Signal</keyword>
<proteinExistence type="inferred from homology"/>
<evidence type="ECO:0000313" key="4">
    <source>
        <dbReference type="EMBL" id="CAG6644497.1"/>
    </source>
</evidence>
<feature type="compositionally biased region" description="Basic and acidic residues" evidence="2">
    <location>
        <begin position="656"/>
        <end position="689"/>
    </location>
</feature>
<reference evidence="4" key="1">
    <citation type="submission" date="2021-05" db="EMBL/GenBank/DDBJ databases">
        <authorList>
            <person name="Alioto T."/>
            <person name="Alioto T."/>
            <person name="Gomez Garrido J."/>
        </authorList>
    </citation>
    <scope>NUCLEOTIDE SEQUENCE</scope>
</reference>
<feature type="compositionally biased region" description="Polar residues" evidence="2">
    <location>
        <begin position="416"/>
        <end position="425"/>
    </location>
</feature>
<dbReference type="GO" id="GO:0016791">
    <property type="term" value="F:phosphatase activity"/>
    <property type="evidence" value="ECO:0007669"/>
    <property type="project" value="UniProtKB-ARBA"/>
</dbReference>
<feature type="compositionally biased region" description="Basic and acidic residues" evidence="2">
    <location>
        <begin position="473"/>
        <end position="483"/>
    </location>
</feature>
<feature type="compositionally biased region" description="Basic and acidic residues" evidence="2">
    <location>
        <begin position="210"/>
        <end position="219"/>
    </location>
</feature>
<dbReference type="InterPro" id="IPR050645">
    <property type="entry name" value="Histidine_acid_phosphatase"/>
</dbReference>
<feature type="compositionally biased region" description="Basic and acidic residues" evidence="2">
    <location>
        <begin position="154"/>
        <end position="184"/>
    </location>
</feature>
<dbReference type="AlphaFoldDB" id="A0A8D8R7C7"/>
<feature type="compositionally biased region" description="Basic and acidic residues" evidence="2">
    <location>
        <begin position="403"/>
        <end position="415"/>
    </location>
</feature>
<feature type="compositionally biased region" description="Basic and acidic residues" evidence="2">
    <location>
        <begin position="492"/>
        <end position="536"/>
    </location>
</feature>
<feature type="region of interest" description="Disordered" evidence="2">
    <location>
        <begin position="291"/>
        <end position="756"/>
    </location>
</feature>
<evidence type="ECO:0000256" key="1">
    <source>
        <dbReference type="ARBA" id="ARBA00005375"/>
    </source>
</evidence>
<feature type="compositionally biased region" description="Basic and acidic residues" evidence="2">
    <location>
        <begin position="720"/>
        <end position="732"/>
    </location>
</feature>
<protein>
    <submittedName>
        <fullName evidence="4">Venom acid phosphatase Acph-1</fullName>
    </submittedName>
</protein>
<evidence type="ECO:0000256" key="3">
    <source>
        <dbReference type="SAM" id="SignalP"/>
    </source>
</evidence>
<comment type="similarity">
    <text evidence="1">Belongs to the histidine acid phosphatase family.</text>
</comment>
<feature type="region of interest" description="Disordered" evidence="2">
    <location>
        <begin position="34"/>
        <end position="184"/>
    </location>
</feature>
<feature type="compositionally biased region" description="Basic and acidic residues" evidence="2">
    <location>
        <begin position="579"/>
        <end position="589"/>
    </location>
</feature>
<dbReference type="EMBL" id="HBUF01132382">
    <property type="protein sequence ID" value="CAG6644497.1"/>
    <property type="molecule type" value="Transcribed_RNA"/>
</dbReference>
<dbReference type="PANTHER" id="PTHR11567:SF19">
    <property type="entry name" value="GH19849P"/>
    <property type="match status" value="1"/>
</dbReference>
<name>A0A8D8R7C7_9HEMI</name>
<accession>A0A8D8R7C7</accession>
<feature type="compositionally biased region" description="Basic and acidic residues" evidence="2">
    <location>
        <begin position="342"/>
        <end position="357"/>
    </location>
</feature>
<feature type="compositionally biased region" description="Polar residues" evidence="2">
    <location>
        <begin position="291"/>
        <end position="301"/>
    </location>
</feature>
<dbReference type="InterPro" id="IPR029033">
    <property type="entry name" value="His_PPase_superfam"/>
</dbReference>
<dbReference type="SUPFAM" id="SSF53254">
    <property type="entry name" value="Phosphoglycerate mutase-like"/>
    <property type="match status" value="1"/>
</dbReference>
<feature type="compositionally biased region" description="Polar residues" evidence="2">
    <location>
        <begin position="388"/>
        <end position="399"/>
    </location>
</feature>
<dbReference type="Gene3D" id="3.40.50.1240">
    <property type="entry name" value="Phosphoglycerate mutase-like"/>
    <property type="match status" value="1"/>
</dbReference>
<feature type="region of interest" description="Disordered" evidence="2">
    <location>
        <begin position="196"/>
        <end position="243"/>
    </location>
</feature>
<feature type="compositionally biased region" description="Basic and acidic residues" evidence="2">
    <location>
        <begin position="599"/>
        <end position="628"/>
    </location>
</feature>
<feature type="signal peptide" evidence="3">
    <location>
        <begin position="1"/>
        <end position="25"/>
    </location>
</feature>
<organism evidence="4">
    <name type="scientific">Cacopsylla melanoneura</name>
    <dbReference type="NCBI Taxonomy" id="428564"/>
    <lineage>
        <taxon>Eukaryota</taxon>
        <taxon>Metazoa</taxon>
        <taxon>Ecdysozoa</taxon>
        <taxon>Arthropoda</taxon>
        <taxon>Hexapoda</taxon>
        <taxon>Insecta</taxon>
        <taxon>Pterygota</taxon>
        <taxon>Neoptera</taxon>
        <taxon>Paraneoptera</taxon>
        <taxon>Hemiptera</taxon>
        <taxon>Sternorrhyncha</taxon>
        <taxon>Psylloidea</taxon>
        <taxon>Psyllidae</taxon>
        <taxon>Psyllinae</taxon>
        <taxon>Cacopsylla</taxon>
    </lineage>
</organism>